<evidence type="ECO:0000313" key="2">
    <source>
        <dbReference type="EMBL" id="KAK3768739.1"/>
    </source>
</evidence>
<feature type="region of interest" description="Disordered" evidence="1">
    <location>
        <begin position="1"/>
        <end position="29"/>
    </location>
</feature>
<keyword evidence="3" id="KW-1185">Reference proteome</keyword>
<name>A0AAE0ZG19_9GAST</name>
<reference evidence="2" key="1">
    <citation type="journal article" date="2023" name="G3 (Bethesda)">
        <title>A reference genome for the long-term kleptoplast-retaining sea slug Elysia crispata morphotype clarki.</title>
        <authorList>
            <person name="Eastman K.E."/>
            <person name="Pendleton A.L."/>
            <person name="Shaikh M.A."/>
            <person name="Suttiyut T."/>
            <person name="Ogas R."/>
            <person name="Tomko P."/>
            <person name="Gavelis G."/>
            <person name="Widhalm J.R."/>
            <person name="Wisecaver J.H."/>
        </authorList>
    </citation>
    <scope>NUCLEOTIDE SEQUENCE</scope>
    <source>
        <strain evidence="2">ECLA1</strain>
    </source>
</reference>
<evidence type="ECO:0000256" key="1">
    <source>
        <dbReference type="SAM" id="MobiDB-lite"/>
    </source>
</evidence>
<sequence>MKTPDQHKEKRVSRGLTQESETSAGGRQCIEQKIMPSDLAESSVTVTISSSQQIHNDSNSSVMFHSHLPNHLDGHIYAFQNNPFSQ</sequence>
<evidence type="ECO:0000313" key="3">
    <source>
        <dbReference type="Proteomes" id="UP001283361"/>
    </source>
</evidence>
<dbReference type="Proteomes" id="UP001283361">
    <property type="component" value="Unassembled WGS sequence"/>
</dbReference>
<protein>
    <submittedName>
        <fullName evidence="2">Uncharacterized protein</fullName>
    </submittedName>
</protein>
<comment type="caution">
    <text evidence="2">The sequence shown here is derived from an EMBL/GenBank/DDBJ whole genome shotgun (WGS) entry which is preliminary data.</text>
</comment>
<gene>
    <name evidence="2" type="ORF">RRG08_025982</name>
</gene>
<organism evidence="2 3">
    <name type="scientific">Elysia crispata</name>
    <name type="common">lettuce slug</name>
    <dbReference type="NCBI Taxonomy" id="231223"/>
    <lineage>
        <taxon>Eukaryota</taxon>
        <taxon>Metazoa</taxon>
        <taxon>Spiralia</taxon>
        <taxon>Lophotrochozoa</taxon>
        <taxon>Mollusca</taxon>
        <taxon>Gastropoda</taxon>
        <taxon>Heterobranchia</taxon>
        <taxon>Euthyneura</taxon>
        <taxon>Panpulmonata</taxon>
        <taxon>Sacoglossa</taxon>
        <taxon>Placobranchoidea</taxon>
        <taxon>Plakobranchidae</taxon>
        <taxon>Elysia</taxon>
    </lineage>
</organism>
<dbReference type="EMBL" id="JAWDGP010004021">
    <property type="protein sequence ID" value="KAK3768739.1"/>
    <property type="molecule type" value="Genomic_DNA"/>
</dbReference>
<accession>A0AAE0ZG19</accession>
<dbReference type="AlphaFoldDB" id="A0AAE0ZG19"/>
<proteinExistence type="predicted"/>
<feature type="compositionally biased region" description="Polar residues" evidence="1">
    <location>
        <begin position="15"/>
        <end position="25"/>
    </location>
</feature>